<name>A0ABR0WR55_REHGL</name>
<feature type="repeat" description="ARM" evidence="3">
    <location>
        <begin position="410"/>
        <end position="438"/>
    </location>
</feature>
<gene>
    <name evidence="4" type="ORF">DH2020_016913</name>
</gene>
<dbReference type="PANTHER" id="PTHR46241:SF1">
    <property type="entry name" value="OUTER DYNEIN ARM-DOCKING COMPLEX SUBUNIT 2"/>
    <property type="match status" value="1"/>
</dbReference>
<dbReference type="SMART" id="SM00185">
    <property type="entry name" value="ARM"/>
    <property type="match status" value="7"/>
</dbReference>
<feature type="repeat" description="HEAT" evidence="2">
    <location>
        <begin position="370"/>
        <end position="408"/>
    </location>
</feature>
<dbReference type="Proteomes" id="UP001318860">
    <property type="component" value="Unassembled WGS sequence"/>
</dbReference>
<organism evidence="4 5">
    <name type="scientific">Rehmannia glutinosa</name>
    <name type="common">Chinese foxglove</name>
    <dbReference type="NCBI Taxonomy" id="99300"/>
    <lineage>
        <taxon>Eukaryota</taxon>
        <taxon>Viridiplantae</taxon>
        <taxon>Streptophyta</taxon>
        <taxon>Embryophyta</taxon>
        <taxon>Tracheophyta</taxon>
        <taxon>Spermatophyta</taxon>
        <taxon>Magnoliopsida</taxon>
        <taxon>eudicotyledons</taxon>
        <taxon>Gunneridae</taxon>
        <taxon>Pentapetalae</taxon>
        <taxon>asterids</taxon>
        <taxon>lamiids</taxon>
        <taxon>Lamiales</taxon>
        <taxon>Orobanchaceae</taxon>
        <taxon>Rehmannieae</taxon>
        <taxon>Rehmannia</taxon>
    </lineage>
</organism>
<dbReference type="SUPFAM" id="SSF48371">
    <property type="entry name" value="ARM repeat"/>
    <property type="match status" value="2"/>
</dbReference>
<dbReference type="Pfam" id="PF00514">
    <property type="entry name" value="Arm"/>
    <property type="match status" value="2"/>
</dbReference>
<evidence type="ECO:0000313" key="5">
    <source>
        <dbReference type="Proteomes" id="UP001318860"/>
    </source>
</evidence>
<sequence>MDHISNVTSIFNGTKIDLTHSSSNGAFVVDKHRLDSKCKQAESSSSRNWDELFHTYAKVTTCENDALKIQATVKLAKMSRYAPENILALTVPILLELLRSPPSNLSPLVQGASAHCLKCIASQGDGKLANLIGQSGGIPMLLTLLPNSEEGLQRALLKCLRNVVTFWGPNRMILACNGGLEIVLAMLSYSSDDSKSILLEILSVLSLLREVRKSLWESRRVHLLVEAAACGSMVSRTRAAQAIGLLGLIKRARHVLVNAGAVQALMHLIKEGDIAMKLVAGNALGVISSHVDHIRPIAQAGVIPLYAELLQCADSDPIGKEIAEDVFCVLAVHEENARRDDVRAKAAAADVIWDLSSYEYSFPVVQSSGVIPILVELLKDENVDVKERVAGAVAQLSHNEAERTVLANCGAIPCLINVLEHESDELRDNAAEALVNFSLDPFLGDQISCILDNPSFQNMHRRIMQMRASDEHLDVSLRQISMEQLTWDSGFP</sequence>
<keyword evidence="1" id="KW-0677">Repeat</keyword>
<protein>
    <submittedName>
        <fullName evidence="4">Uncharacterized protein</fullName>
    </submittedName>
</protein>
<dbReference type="InterPro" id="IPR000225">
    <property type="entry name" value="Armadillo"/>
</dbReference>
<evidence type="ECO:0000256" key="1">
    <source>
        <dbReference type="ARBA" id="ARBA00022737"/>
    </source>
</evidence>
<dbReference type="EMBL" id="JABTTQ020000009">
    <property type="protein sequence ID" value="KAK6149388.1"/>
    <property type="molecule type" value="Genomic_DNA"/>
</dbReference>
<dbReference type="InterPro" id="IPR016024">
    <property type="entry name" value="ARM-type_fold"/>
</dbReference>
<feature type="repeat" description="ARM" evidence="3">
    <location>
        <begin position="369"/>
        <end position="411"/>
    </location>
</feature>
<dbReference type="PANTHER" id="PTHR46241">
    <property type="entry name" value="ARMADILLO REPEAT-CONTAINING PROTEIN 4 ARMC4"/>
    <property type="match status" value="1"/>
</dbReference>
<evidence type="ECO:0000256" key="3">
    <source>
        <dbReference type="PROSITE-ProRule" id="PRU00259"/>
    </source>
</evidence>
<evidence type="ECO:0000313" key="4">
    <source>
        <dbReference type="EMBL" id="KAK6149388.1"/>
    </source>
</evidence>
<keyword evidence="5" id="KW-1185">Reference proteome</keyword>
<dbReference type="Gene3D" id="1.25.10.10">
    <property type="entry name" value="Leucine-rich Repeat Variant"/>
    <property type="match status" value="3"/>
</dbReference>
<dbReference type="PROSITE" id="PS50077">
    <property type="entry name" value="HEAT_REPEAT"/>
    <property type="match status" value="1"/>
</dbReference>
<dbReference type="InterPro" id="IPR021133">
    <property type="entry name" value="HEAT_type_2"/>
</dbReference>
<dbReference type="InterPro" id="IPR011989">
    <property type="entry name" value="ARM-like"/>
</dbReference>
<comment type="caution">
    <text evidence="4">The sequence shown here is derived from an EMBL/GenBank/DDBJ whole genome shotgun (WGS) entry which is preliminary data.</text>
</comment>
<reference evidence="4 5" key="1">
    <citation type="journal article" date="2021" name="Comput. Struct. Biotechnol. J.">
        <title>De novo genome assembly of the potent medicinal plant Rehmannia glutinosa using nanopore technology.</title>
        <authorList>
            <person name="Ma L."/>
            <person name="Dong C."/>
            <person name="Song C."/>
            <person name="Wang X."/>
            <person name="Zheng X."/>
            <person name="Niu Y."/>
            <person name="Chen S."/>
            <person name="Feng W."/>
        </authorList>
    </citation>
    <scope>NUCLEOTIDE SEQUENCE [LARGE SCALE GENOMIC DNA]</scope>
    <source>
        <strain evidence="4">DH-2019</strain>
    </source>
</reference>
<dbReference type="PROSITE" id="PS50176">
    <property type="entry name" value="ARM_REPEAT"/>
    <property type="match status" value="2"/>
</dbReference>
<proteinExistence type="predicted"/>
<evidence type="ECO:0000256" key="2">
    <source>
        <dbReference type="PROSITE-ProRule" id="PRU00103"/>
    </source>
</evidence>
<accession>A0ABR0WR55</accession>